<dbReference type="STRING" id="1703779.AMJ83_08680"/>
<dbReference type="EMBL" id="LJUJ01000020">
    <property type="protein sequence ID" value="KPK63042.1"/>
    <property type="molecule type" value="Genomic_DNA"/>
</dbReference>
<dbReference type="SUPFAM" id="SSF48452">
    <property type="entry name" value="TPR-like"/>
    <property type="match status" value="2"/>
</dbReference>
<keyword evidence="2 3" id="KW-0802">TPR repeat</keyword>
<protein>
    <recommendedName>
        <fullName evidence="8">Tetratricopeptide repeat protein</fullName>
    </recommendedName>
</protein>
<dbReference type="InterPro" id="IPR019734">
    <property type="entry name" value="TPR_rpt"/>
</dbReference>
<evidence type="ECO:0000313" key="6">
    <source>
        <dbReference type="EMBL" id="KPK63042.1"/>
    </source>
</evidence>
<evidence type="ECO:0000256" key="5">
    <source>
        <dbReference type="SAM" id="MobiDB-lite"/>
    </source>
</evidence>
<feature type="region of interest" description="Disordered" evidence="5">
    <location>
        <begin position="256"/>
        <end position="285"/>
    </location>
</feature>
<organism evidence="6 7">
    <name type="scientific">candidate division WOR_3 bacterium SM23_42</name>
    <dbReference type="NCBI Taxonomy" id="1703779"/>
    <lineage>
        <taxon>Bacteria</taxon>
        <taxon>Bacteria division WOR-3</taxon>
    </lineage>
</organism>
<feature type="coiled-coil region" evidence="4">
    <location>
        <begin position="141"/>
        <end position="168"/>
    </location>
</feature>
<accession>A0A0S8FSE3</accession>
<dbReference type="PATRIC" id="fig|1703779.3.peg.503"/>
<evidence type="ECO:0000256" key="2">
    <source>
        <dbReference type="ARBA" id="ARBA00022803"/>
    </source>
</evidence>
<dbReference type="PANTHER" id="PTHR44943">
    <property type="entry name" value="CELLULOSE SYNTHASE OPERON PROTEIN C"/>
    <property type="match status" value="1"/>
</dbReference>
<name>A0A0S8FSE3_UNCW3</name>
<keyword evidence="1" id="KW-0677">Repeat</keyword>
<proteinExistence type="predicted"/>
<feature type="compositionally biased region" description="Basic and acidic residues" evidence="5">
    <location>
        <begin position="262"/>
        <end position="276"/>
    </location>
</feature>
<dbReference type="PANTHER" id="PTHR44943:SF4">
    <property type="entry name" value="TPR REPEAT-CONTAINING PROTEIN MJ0798"/>
    <property type="match status" value="1"/>
</dbReference>
<keyword evidence="4" id="KW-0175">Coiled coil</keyword>
<evidence type="ECO:0000256" key="1">
    <source>
        <dbReference type="ARBA" id="ARBA00022737"/>
    </source>
</evidence>
<evidence type="ECO:0000256" key="4">
    <source>
        <dbReference type="SAM" id="Coils"/>
    </source>
</evidence>
<feature type="repeat" description="TPR" evidence="3">
    <location>
        <begin position="460"/>
        <end position="493"/>
    </location>
</feature>
<dbReference type="Pfam" id="PF13181">
    <property type="entry name" value="TPR_8"/>
    <property type="match status" value="1"/>
</dbReference>
<dbReference type="SMART" id="SM00028">
    <property type="entry name" value="TPR"/>
    <property type="match status" value="3"/>
</dbReference>
<evidence type="ECO:0000313" key="7">
    <source>
        <dbReference type="Proteomes" id="UP000051373"/>
    </source>
</evidence>
<feature type="region of interest" description="Disordered" evidence="5">
    <location>
        <begin position="507"/>
        <end position="576"/>
    </location>
</feature>
<evidence type="ECO:0008006" key="8">
    <source>
        <dbReference type="Google" id="ProtNLM"/>
    </source>
</evidence>
<dbReference type="Proteomes" id="UP000051373">
    <property type="component" value="Unassembled WGS sequence"/>
</dbReference>
<dbReference type="InterPro" id="IPR011990">
    <property type="entry name" value="TPR-like_helical_dom_sf"/>
</dbReference>
<gene>
    <name evidence="6" type="ORF">AMJ83_08680</name>
</gene>
<comment type="caution">
    <text evidence="6">The sequence shown here is derived from an EMBL/GenBank/DDBJ whole genome shotgun (WGS) entry which is preliminary data.</text>
</comment>
<dbReference type="InterPro" id="IPR051685">
    <property type="entry name" value="Ycf3/AcsC/BcsC/TPR_MFPF"/>
</dbReference>
<feature type="compositionally biased region" description="Basic and acidic residues" evidence="5">
    <location>
        <begin position="541"/>
        <end position="567"/>
    </location>
</feature>
<reference evidence="6 7" key="1">
    <citation type="journal article" date="2015" name="Microbiome">
        <title>Genomic resolution of linkages in carbon, nitrogen, and sulfur cycling among widespread estuary sediment bacteria.</title>
        <authorList>
            <person name="Baker B.J."/>
            <person name="Lazar C.S."/>
            <person name="Teske A.P."/>
            <person name="Dick G.J."/>
        </authorList>
    </citation>
    <scope>NUCLEOTIDE SEQUENCE [LARGE SCALE GENOMIC DNA]</scope>
    <source>
        <strain evidence="6">SM23_42</strain>
    </source>
</reference>
<dbReference type="Pfam" id="PF13432">
    <property type="entry name" value="TPR_16"/>
    <property type="match status" value="1"/>
</dbReference>
<dbReference type="PROSITE" id="PS50005">
    <property type="entry name" value="TPR"/>
    <property type="match status" value="1"/>
</dbReference>
<evidence type="ECO:0000256" key="3">
    <source>
        <dbReference type="PROSITE-ProRule" id="PRU00339"/>
    </source>
</evidence>
<dbReference type="Gene3D" id="1.25.40.10">
    <property type="entry name" value="Tetratricopeptide repeat domain"/>
    <property type="match status" value="2"/>
</dbReference>
<sequence length="576" mass="64772">MQEGQYEKAQVLIRRILHDNPNSARALELSGDLAQKTGKKEEAVGYYEQAVERYTGNNRQLQAIICLEKITKIESTNSDRFVNLAHLYKQYGLPNQGVQKIIELCAWAIENKDETTFLTGLRKIVELQPLNLRLALSYARILRSMNRSEQAEEELKRLKKVAAEQNEQAILDEISKLLPQTDGGEEELDPKSRIELGNLLYEIGSRDEAVVEFNKAVSDLIEQGDVGEAINVLNRIVEIDPANEVVQSKLQELQGGAVPAATEEKETVEATEKTEEMTTAETPVEAPSEVVGAEAAEPAEQVSETAEVGTDIFDDLIREVETYVDSAQGKAEAETPVTETEEPQTLEGQIADIEFLLKEMETPPAPSFEFATEFDEFRGNIVWEEENINKRLELARMAYDAELYETALTHARELKINKNTWPLSLEIAGASLIKLGKYSDAIKTVGPAILLEDIPQAEKVELRYLLASAYEGLGDFENALREIEHIMSTNPDYRDVREMYELLGGKTVTPTPERVPEEMQTIPSERAAEKIEIVEPYEPTEEQKMEPRSEEPAQEPTEEKEPEKMPEDEGENISFL</sequence>
<dbReference type="AlphaFoldDB" id="A0A0S8FSE3"/>